<gene>
    <name evidence="1" type="ORF">Pint_36561</name>
</gene>
<accession>A0ACC0Y3V2</accession>
<reference evidence="2" key="1">
    <citation type="journal article" date="2023" name="G3 (Bethesda)">
        <title>Genome assembly and association tests identify interacting loci associated with vigor, precocity, and sex in interspecific pistachio rootstocks.</title>
        <authorList>
            <person name="Palmer W."/>
            <person name="Jacygrad E."/>
            <person name="Sagayaradj S."/>
            <person name="Cavanaugh K."/>
            <person name="Han R."/>
            <person name="Bertier L."/>
            <person name="Beede B."/>
            <person name="Kafkas S."/>
            <person name="Golino D."/>
            <person name="Preece J."/>
            <person name="Michelmore R."/>
        </authorList>
    </citation>
    <scope>NUCLEOTIDE SEQUENCE [LARGE SCALE GENOMIC DNA]</scope>
</reference>
<evidence type="ECO:0000313" key="2">
    <source>
        <dbReference type="Proteomes" id="UP001163603"/>
    </source>
</evidence>
<proteinExistence type="predicted"/>
<sequence length="250" mass="28270">MEFYSQWSSNSCSRRIEIAVQQALEEICRDSFEDDLTSTRPLIMTYYPLHRPVHNEAPMEFMEVDENPNYVFAPGNSEKNILVSWEPAPSPFVKVNTDGASKGNPGPSACGGVFRLPFGTFLGAFSLSLGIQTSYYAELMAVFQAADIAETESWSHLWIESDSTYVINGIQKKHIDAPAQLKNRWNIFLQQMEFMKIKCSHILREGNKVADALANLGLKYQGLQLWDNPPEEIRKLLLDDACGHPNFRNS</sequence>
<protein>
    <submittedName>
        <fullName evidence="1">Uncharacterized protein</fullName>
    </submittedName>
</protein>
<dbReference type="Proteomes" id="UP001163603">
    <property type="component" value="Chromosome 9"/>
</dbReference>
<keyword evidence="2" id="KW-1185">Reference proteome</keyword>
<comment type="caution">
    <text evidence="1">The sequence shown here is derived from an EMBL/GenBank/DDBJ whole genome shotgun (WGS) entry which is preliminary data.</text>
</comment>
<organism evidence="1 2">
    <name type="scientific">Pistacia integerrima</name>
    <dbReference type="NCBI Taxonomy" id="434235"/>
    <lineage>
        <taxon>Eukaryota</taxon>
        <taxon>Viridiplantae</taxon>
        <taxon>Streptophyta</taxon>
        <taxon>Embryophyta</taxon>
        <taxon>Tracheophyta</taxon>
        <taxon>Spermatophyta</taxon>
        <taxon>Magnoliopsida</taxon>
        <taxon>eudicotyledons</taxon>
        <taxon>Gunneridae</taxon>
        <taxon>Pentapetalae</taxon>
        <taxon>rosids</taxon>
        <taxon>malvids</taxon>
        <taxon>Sapindales</taxon>
        <taxon>Anacardiaceae</taxon>
        <taxon>Pistacia</taxon>
    </lineage>
</organism>
<evidence type="ECO:0000313" key="1">
    <source>
        <dbReference type="EMBL" id="KAJ0028344.1"/>
    </source>
</evidence>
<dbReference type="EMBL" id="CM047744">
    <property type="protein sequence ID" value="KAJ0028344.1"/>
    <property type="molecule type" value="Genomic_DNA"/>
</dbReference>
<name>A0ACC0Y3V2_9ROSI</name>